<dbReference type="Proteomes" id="UP000694423">
    <property type="component" value="Unplaced"/>
</dbReference>
<dbReference type="Ensembl" id="ENSDNVT00000002675.1">
    <property type="protein sequence ID" value="ENSDNVP00000002211.1"/>
    <property type="gene ID" value="ENSDNVG00000001612.1"/>
</dbReference>
<organism evidence="1 2">
    <name type="scientific">Dromaius novaehollandiae</name>
    <name type="common">Emu</name>
    <dbReference type="NCBI Taxonomy" id="8790"/>
    <lineage>
        <taxon>Eukaryota</taxon>
        <taxon>Metazoa</taxon>
        <taxon>Chordata</taxon>
        <taxon>Craniata</taxon>
        <taxon>Vertebrata</taxon>
        <taxon>Euteleostomi</taxon>
        <taxon>Archelosauria</taxon>
        <taxon>Archosauria</taxon>
        <taxon>Dinosauria</taxon>
        <taxon>Saurischia</taxon>
        <taxon>Theropoda</taxon>
        <taxon>Coelurosauria</taxon>
        <taxon>Aves</taxon>
        <taxon>Palaeognathae</taxon>
        <taxon>Casuariiformes</taxon>
        <taxon>Dromaiidae</taxon>
        <taxon>Dromaius</taxon>
    </lineage>
</organism>
<protein>
    <submittedName>
        <fullName evidence="1">Uncharacterized protein</fullName>
    </submittedName>
</protein>
<keyword evidence="2" id="KW-1185">Reference proteome</keyword>
<sequence>MPHLACLVQPLQPVDEMAIRSELKQAWQAHERSGHHGPIAAQAWDRSRGRPMLAEQPFATWQVGYVGPLPPSQGPK</sequence>
<accession>A0A8C4J2R3</accession>
<name>A0A8C4J2R3_DRONO</name>
<reference evidence="1" key="1">
    <citation type="submission" date="2025-08" db="UniProtKB">
        <authorList>
            <consortium name="Ensembl"/>
        </authorList>
    </citation>
    <scope>IDENTIFICATION</scope>
</reference>
<dbReference type="AlphaFoldDB" id="A0A8C4J2R3"/>
<evidence type="ECO:0000313" key="2">
    <source>
        <dbReference type="Proteomes" id="UP000694423"/>
    </source>
</evidence>
<reference evidence="1" key="2">
    <citation type="submission" date="2025-09" db="UniProtKB">
        <authorList>
            <consortium name="Ensembl"/>
        </authorList>
    </citation>
    <scope>IDENTIFICATION</scope>
</reference>
<evidence type="ECO:0000313" key="1">
    <source>
        <dbReference type="Ensembl" id="ENSDNVP00000002211.1"/>
    </source>
</evidence>
<proteinExistence type="predicted"/>